<comment type="catalytic activity">
    <reaction evidence="1">
        <text>a long-chain fatty acyl-CoA + 2 NADPH + 2 H(+) = a long-chain primary fatty alcohol + 2 NADP(+) + CoA</text>
        <dbReference type="Rhea" id="RHEA:52716"/>
        <dbReference type="ChEBI" id="CHEBI:15378"/>
        <dbReference type="ChEBI" id="CHEBI:57287"/>
        <dbReference type="ChEBI" id="CHEBI:57783"/>
        <dbReference type="ChEBI" id="CHEBI:58349"/>
        <dbReference type="ChEBI" id="CHEBI:77396"/>
        <dbReference type="ChEBI" id="CHEBI:83139"/>
        <dbReference type="EC" id="1.2.1.84"/>
    </reaction>
</comment>
<comment type="similarity">
    <text evidence="1">Belongs to the fatty acyl-CoA reductase family.</text>
</comment>
<dbReference type="GO" id="GO:0102965">
    <property type="term" value="F:alcohol-forming long-chain fatty acyl-CoA reductase activity"/>
    <property type="evidence" value="ECO:0007669"/>
    <property type="project" value="UniProtKB-EC"/>
</dbReference>
<keyword evidence="1" id="KW-0812">Transmembrane</keyword>
<keyword evidence="1" id="KW-0472">Membrane</keyword>
<comment type="caution">
    <text evidence="3">The sequence shown here is derived from an EMBL/GenBank/DDBJ whole genome shotgun (WGS) entry which is preliminary data.</text>
</comment>
<evidence type="ECO:0000313" key="4">
    <source>
        <dbReference type="Proteomes" id="UP001233999"/>
    </source>
</evidence>
<name>A0AAD7ZNW8_DIPPU</name>
<keyword evidence="1" id="KW-1133">Transmembrane helix</keyword>
<sequence length="121" mass="13585">INMSVISDWYRGQTILVIGGTGFMGKVLVEKLLRSCSDVNRIYVLVRPKKNLTPSARIDEMLKLPIFESHKNNPEVLKKVIAVEGDSTECALGTKKDIMTQLISEVTIVLILLLLFVWTLI</sequence>
<keyword evidence="1" id="KW-0443">Lipid metabolism</keyword>
<comment type="function">
    <text evidence="1">Catalyzes the reduction of fatty acyl-CoA to fatty alcohols.</text>
</comment>
<keyword evidence="4" id="KW-1185">Reference proteome</keyword>
<feature type="transmembrane region" description="Helical" evidence="1">
    <location>
        <begin position="102"/>
        <end position="120"/>
    </location>
</feature>
<dbReference type="GO" id="GO:0035336">
    <property type="term" value="P:long-chain fatty-acyl-CoA metabolic process"/>
    <property type="evidence" value="ECO:0007669"/>
    <property type="project" value="TreeGrafter"/>
</dbReference>
<dbReference type="SUPFAM" id="SSF51735">
    <property type="entry name" value="NAD(P)-binding Rossmann-fold domains"/>
    <property type="match status" value="1"/>
</dbReference>
<organism evidence="3 4">
    <name type="scientific">Diploptera punctata</name>
    <name type="common">Pacific beetle cockroach</name>
    <dbReference type="NCBI Taxonomy" id="6984"/>
    <lineage>
        <taxon>Eukaryota</taxon>
        <taxon>Metazoa</taxon>
        <taxon>Ecdysozoa</taxon>
        <taxon>Arthropoda</taxon>
        <taxon>Hexapoda</taxon>
        <taxon>Insecta</taxon>
        <taxon>Pterygota</taxon>
        <taxon>Neoptera</taxon>
        <taxon>Polyneoptera</taxon>
        <taxon>Dictyoptera</taxon>
        <taxon>Blattodea</taxon>
        <taxon>Blaberoidea</taxon>
        <taxon>Blaberidae</taxon>
        <taxon>Diplopterinae</taxon>
        <taxon>Diploptera</taxon>
    </lineage>
</organism>
<dbReference type="GO" id="GO:0005777">
    <property type="term" value="C:peroxisome"/>
    <property type="evidence" value="ECO:0007669"/>
    <property type="project" value="TreeGrafter"/>
</dbReference>
<dbReference type="PANTHER" id="PTHR11011">
    <property type="entry name" value="MALE STERILITY PROTEIN 2-RELATED"/>
    <property type="match status" value="1"/>
</dbReference>
<keyword evidence="1" id="KW-0521">NADP</keyword>
<dbReference type="Gene3D" id="3.40.50.720">
    <property type="entry name" value="NAD(P)-binding Rossmann-like Domain"/>
    <property type="match status" value="1"/>
</dbReference>
<dbReference type="InterPro" id="IPR036291">
    <property type="entry name" value="NAD(P)-bd_dom_sf"/>
</dbReference>
<reference evidence="3" key="2">
    <citation type="submission" date="2023-05" db="EMBL/GenBank/DDBJ databases">
        <authorList>
            <person name="Fouks B."/>
        </authorList>
    </citation>
    <scope>NUCLEOTIDE SEQUENCE</scope>
    <source>
        <strain evidence="3">Stay&amp;Tobe</strain>
        <tissue evidence="3">Testes</tissue>
    </source>
</reference>
<dbReference type="Proteomes" id="UP001233999">
    <property type="component" value="Unassembled WGS sequence"/>
</dbReference>
<keyword evidence="1" id="KW-0560">Oxidoreductase</keyword>
<feature type="domain" description="Thioester reductase (TE)" evidence="2">
    <location>
        <begin position="19"/>
        <end position="109"/>
    </location>
</feature>
<evidence type="ECO:0000259" key="2">
    <source>
        <dbReference type="Pfam" id="PF07993"/>
    </source>
</evidence>
<evidence type="ECO:0000256" key="1">
    <source>
        <dbReference type="RuleBase" id="RU363097"/>
    </source>
</evidence>
<gene>
    <name evidence="3" type="ORF">L9F63_021848</name>
</gene>
<dbReference type="GO" id="GO:0080019">
    <property type="term" value="F:alcohol-forming very long-chain fatty acyl-CoA reductase activity"/>
    <property type="evidence" value="ECO:0007669"/>
    <property type="project" value="InterPro"/>
</dbReference>
<reference evidence="3" key="1">
    <citation type="journal article" date="2023" name="IScience">
        <title>Live-bearing cockroach genome reveals convergent evolutionary mechanisms linked to viviparity in insects and beyond.</title>
        <authorList>
            <person name="Fouks B."/>
            <person name="Harrison M.C."/>
            <person name="Mikhailova A.A."/>
            <person name="Marchal E."/>
            <person name="English S."/>
            <person name="Carruthers M."/>
            <person name="Jennings E.C."/>
            <person name="Chiamaka E.L."/>
            <person name="Frigard R.A."/>
            <person name="Pippel M."/>
            <person name="Attardo G.M."/>
            <person name="Benoit J.B."/>
            <person name="Bornberg-Bauer E."/>
            <person name="Tobe S.S."/>
        </authorList>
    </citation>
    <scope>NUCLEOTIDE SEQUENCE</scope>
    <source>
        <strain evidence="3">Stay&amp;Tobe</strain>
    </source>
</reference>
<dbReference type="EC" id="1.2.1.84" evidence="1"/>
<evidence type="ECO:0000313" key="3">
    <source>
        <dbReference type="EMBL" id="KAJ9583816.1"/>
    </source>
</evidence>
<dbReference type="PANTHER" id="PTHR11011:SF116">
    <property type="entry name" value="FATTY ACYL-COA REDUCTASE CG5065-RELATED"/>
    <property type="match status" value="1"/>
</dbReference>
<accession>A0AAD7ZNW8</accession>
<keyword evidence="1" id="KW-0444">Lipid biosynthesis</keyword>
<feature type="non-terminal residue" evidence="3">
    <location>
        <position position="121"/>
    </location>
</feature>
<dbReference type="InterPro" id="IPR013120">
    <property type="entry name" value="FAR_NAD-bd"/>
</dbReference>
<protein>
    <recommendedName>
        <fullName evidence="1">Fatty acyl-CoA reductase</fullName>
        <ecNumber evidence="1">1.2.1.84</ecNumber>
    </recommendedName>
</protein>
<dbReference type="InterPro" id="IPR026055">
    <property type="entry name" value="FAR"/>
</dbReference>
<proteinExistence type="inferred from homology"/>
<dbReference type="EMBL" id="JASPKZ010007524">
    <property type="protein sequence ID" value="KAJ9583816.1"/>
    <property type="molecule type" value="Genomic_DNA"/>
</dbReference>
<dbReference type="AlphaFoldDB" id="A0AAD7ZNW8"/>
<dbReference type="Pfam" id="PF07993">
    <property type="entry name" value="NAD_binding_4"/>
    <property type="match status" value="1"/>
</dbReference>